<dbReference type="AlphaFoldDB" id="A0A0A9CR76"/>
<proteinExistence type="predicted"/>
<organism evidence="2">
    <name type="scientific">Arundo donax</name>
    <name type="common">Giant reed</name>
    <name type="synonym">Donax arundinaceus</name>
    <dbReference type="NCBI Taxonomy" id="35708"/>
    <lineage>
        <taxon>Eukaryota</taxon>
        <taxon>Viridiplantae</taxon>
        <taxon>Streptophyta</taxon>
        <taxon>Embryophyta</taxon>
        <taxon>Tracheophyta</taxon>
        <taxon>Spermatophyta</taxon>
        <taxon>Magnoliopsida</taxon>
        <taxon>Liliopsida</taxon>
        <taxon>Poales</taxon>
        <taxon>Poaceae</taxon>
        <taxon>PACMAD clade</taxon>
        <taxon>Arundinoideae</taxon>
        <taxon>Arundineae</taxon>
        <taxon>Arundo</taxon>
    </lineage>
</organism>
<reference evidence="2" key="2">
    <citation type="journal article" date="2015" name="Data Brief">
        <title>Shoot transcriptome of the giant reed, Arundo donax.</title>
        <authorList>
            <person name="Barrero R.A."/>
            <person name="Guerrero F.D."/>
            <person name="Moolhuijzen P."/>
            <person name="Goolsby J.A."/>
            <person name="Tidwell J."/>
            <person name="Bellgard S.E."/>
            <person name="Bellgard M.I."/>
        </authorList>
    </citation>
    <scope>NUCLEOTIDE SEQUENCE</scope>
    <source>
        <tissue evidence="2">Shoot tissue taken approximately 20 cm above the soil surface</tissue>
    </source>
</reference>
<protein>
    <submittedName>
        <fullName evidence="2">Uncharacterized protein</fullName>
    </submittedName>
</protein>
<reference evidence="2" key="1">
    <citation type="submission" date="2014-09" db="EMBL/GenBank/DDBJ databases">
        <authorList>
            <person name="Magalhaes I.L.F."/>
            <person name="Oliveira U."/>
            <person name="Santos F.R."/>
            <person name="Vidigal T.H.D.A."/>
            <person name="Brescovit A.D."/>
            <person name="Santos A.J."/>
        </authorList>
    </citation>
    <scope>NUCLEOTIDE SEQUENCE</scope>
    <source>
        <tissue evidence="2">Shoot tissue taken approximately 20 cm above the soil surface</tissue>
    </source>
</reference>
<accession>A0A0A9CR76</accession>
<sequence>MSTSGSSALWPMTAAEPTAERSSGRVSASFLRRTMPSCAASTARFLWSAVHTSSAPRPPYGALPRGSPSK</sequence>
<dbReference type="EMBL" id="GBRH01220952">
    <property type="protein sequence ID" value="JAD76943.1"/>
    <property type="molecule type" value="Transcribed_RNA"/>
</dbReference>
<evidence type="ECO:0000313" key="2">
    <source>
        <dbReference type="EMBL" id="JAD76943.1"/>
    </source>
</evidence>
<name>A0A0A9CR76_ARUDO</name>
<feature type="region of interest" description="Disordered" evidence="1">
    <location>
        <begin position="1"/>
        <end position="24"/>
    </location>
</feature>
<evidence type="ECO:0000256" key="1">
    <source>
        <dbReference type="SAM" id="MobiDB-lite"/>
    </source>
</evidence>